<dbReference type="InParanoid" id="A0A0V0Q9N0"/>
<protein>
    <submittedName>
        <fullName evidence="2">Uncharacterized protein</fullName>
    </submittedName>
</protein>
<comment type="caution">
    <text evidence="2">The sequence shown here is derived from an EMBL/GenBank/DDBJ whole genome shotgun (WGS) entry which is preliminary data.</text>
</comment>
<feature type="region of interest" description="Disordered" evidence="1">
    <location>
        <begin position="88"/>
        <end position="124"/>
    </location>
</feature>
<evidence type="ECO:0000313" key="2">
    <source>
        <dbReference type="EMBL" id="KRW98901.1"/>
    </source>
</evidence>
<reference evidence="2 3" key="1">
    <citation type="journal article" date="2015" name="Sci. Rep.">
        <title>Genome of the facultative scuticociliatosis pathogen Pseudocohnilembus persalinus provides insight into its virulence through horizontal gene transfer.</title>
        <authorList>
            <person name="Xiong J."/>
            <person name="Wang G."/>
            <person name="Cheng J."/>
            <person name="Tian M."/>
            <person name="Pan X."/>
            <person name="Warren A."/>
            <person name="Jiang C."/>
            <person name="Yuan D."/>
            <person name="Miao W."/>
        </authorList>
    </citation>
    <scope>NUCLEOTIDE SEQUENCE [LARGE SCALE GENOMIC DNA]</scope>
    <source>
        <strain evidence="2">36N120E</strain>
    </source>
</reference>
<evidence type="ECO:0000256" key="1">
    <source>
        <dbReference type="SAM" id="MobiDB-lite"/>
    </source>
</evidence>
<evidence type="ECO:0000313" key="3">
    <source>
        <dbReference type="Proteomes" id="UP000054937"/>
    </source>
</evidence>
<feature type="compositionally biased region" description="Polar residues" evidence="1">
    <location>
        <begin position="88"/>
        <end position="117"/>
    </location>
</feature>
<accession>A0A0V0Q9N0</accession>
<organism evidence="2 3">
    <name type="scientific">Pseudocohnilembus persalinus</name>
    <name type="common">Ciliate</name>
    <dbReference type="NCBI Taxonomy" id="266149"/>
    <lineage>
        <taxon>Eukaryota</taxon>
        <taxon>Sar</taxon>
        <taxon>Alveolata</taxon>
        <taxon>Ciliophora</taxon>
        <taxon>Intramacronucleata</taxon>
        <taxon>Oligohymenophorea</taxon>
        <taxon>Scuticociliatia</taxon>
        <taxon>Philasterida</taxon>
        <taxon>Pseudocohnilembidae</taxon>
        <taxon>Pseudocohnilembus</taxon>
    </lineage>
</organism>
<dbReference type="EMBL" id="LDAU01000225">
    <property type="protein sequence ID" value="KRW98901.1"/>
    <property type="molecule type" value="Genomic_DNA"/>
</dbReference>
<dbReference type="Proteomes" id="UP000054937">
    <property type="component" value="Unassembled WGS sequence"/>
</dbReference>
<name>A0A0V0Q9N0_PSEPJ</name>
<proteinExistence type="predicted"/>
<dbReference type="AlphaFoldDB" id="A0A0V0Q9N0"/>
<keyword evidence="3" id="KW-1185">Reference proteome</keyword>
<gene>
    <name evidence="2" type="ORF">PPERSA_09426</name>
</gene>
<sequence>MDEFNQLEVLLIQEYENKYKFNNCHAFFYYYQILEEEEEQQKLNNQSQNLIFQKKLCSDVEIYTDDQFDSVNLYDKVINKNVGKSITKQNTQVKSQRKTNSSYSNKQTPKIDNTNQNQKKRHFKEVIKKDNFDNKINYKKNASVDNSEKSIEANNMLMMKQFSKIKELESCQDKQNDLNINQFAECSLKPPQSKYEKNNKNVLQKLDEQFSHKNNQFLPMGNFSEQKDLFYRQSLTQNIQSQRQKQKQKFMYQLSLNKRMDSRYPICKQISCRSLQDKDFNKKGTLTSNIIKNMVKNQKTFFSKNYDSSNISEKSNNLYKIDSQNKQNNNLGRMQSILSKKSNDYQNINQVKLELLDEIKNYQVLQKQWSLINNFDRAYRHAELIFENG</sequence>